<organism evidence="2 3">
    <name type="scientific">Phormidesmis priestleyi</name>
    <dbReference type="NCBI Taxonomy" id="268141"/>
    <lineage>
        <taxon>Bacteria</taxon>
        <taxon>Bacillati</taxon>
        <taxon>Cyanobacteriota</taxon>
        <taxon>Cyanophyceae</taxon>
        <taxon>Leptolyngbyales</taxon>
        <taxon>Leptolyngbyaceae</taxon>
        <taxon>Phormidesmis</taxon>
    </lineage>
</organism>
<dbReference type="Proteomes" id="UP000249794">
    <property type="component" value="Unassembled WGS sequence"/>
</dbReference>
<dbReference type="EMBL" id="QBMP01000039">
    <property type="protein sequence ID" value="PZO58067.1"/>
    <property type="molecule type" value="Genomic_DNA"/>
</dbReference>
<dbReference type="InterPro" id="IPR010985">
    <property type="entry name" value="Ribbon_hlx_hlx"/>
</dbReference>
<feature type="compositionally biased region" description="Basic and acidic residues" evidence="1">
    <location>
        <begin position="18"/>
        <end position="27"/>
    </location>
</feature>
<dbReference type="Gene3D" id="1.10.1220.10">
    <property type="entry name" value="Met repressor-like"/>
    <property type="match status" value="1"/>
</dbReference>
<feature type="region of interest" description="Disordered" evidence="1">
    <location>
        <begin position="1"/>
        <end position="41"/>
    </location>
</feature>
<dbReference type="SUPFAM" id="SSF47598">
    <property type="entry name" value="Ribbon-helix-helix"/>
    <property type="match status" value="1"/>
</dbReference>
<accession>A0A2W4XPD9</accession>
<sequence length="90" mass="9759">MSGLSSSDKKAPTTAVNEVKEITEAKAKSKPQATKQVPKSKNPDYVQIGVYLPRELHQKLKIGSAITGEEMSAIAAEGIRLWLQKNAPNI</sequence>
<evidence type="ECO:0000313" key="3">
    <source>
        <dbReference type="Proteomes" id="UP000249794"/>
    </source>
</evidence>
<comment type="caution">
    <text evidence="2">The sequence shown here is derived from an EMBL/GenBank/DDBJ whole genome shotgun (WGS) entry which is preliminary data.</text>
</comment>
<name>A0A2W4XPD9_9CYAN</name>
<proteinExistence type="predicted"/>
<protein>
    <submittedName>
        <fullName evidence="2">CopG family transcriptional regulator</fullName>
    </submittedName>
</protein>
<dbReference type="InterPro" id="IPR013321">
    <property type="entry name" value="Arc_rbn_hlx_hlx"/>
</dbReference>
<evidence type="ECO:0000256" key="1">
    <source>
        <dbReference type="SAM" id="MobiDB-lite"/>
    </source>
</evidence>
<dbReference type="AlphaFoldDB" id="A0A2W4XPD9"/>
<evidence type="ECO:0000313" key="2">
    <source>
        <dbReference type="EMBL" id="PZO58067.1"/>
    </source>
</evidence>
<dbReference type="GO" id="GO:0006355">
    <property type="term" value="P:regulation of DNA-templated transcription"/>
    <property type="evidence" value="ECO:0007669"/>
    <property type="project" value="InterPro"/>
</dbReference>
<reference evidence="2 3" key="2">
    <citation type="submission" date="2018-06" db="EMBL/GenBank/DDBJ databases">
        <title>Metagenomic assembly of (sub)arctic Cyanobacteria and their associated microbiome from non-axenic cultures.</title>
        <authorList>
            <person name="Baurain D."/>
        </authorList>
    </citation>
    <scope>NUCLEOTIDE SEQUENCE [LARGE SCALE GENOMIC DNA]</scope>
    <source>
        <strain evidence="2">ULC027bin1</strain>
    </source>
</reference>
<reference evidence="3" key="1">
    <citation type="submission" date="2018-04" db="EMBL/GenBank/DDBJ databases">
        <authorList>
            <person name="Cornet L."/>
        </authorList>
    </citation>
    <scope>NUCLEOTIDE SEQUENCE [LARGE SCALE GENOMIC DNA]</scope>
</reference>
<gene>
    <name evidence="2" type="ORF">DCF15_05895</name>
</gene>